<evidence type="ECO:0000313" key="3">
    <source>
        <dbReference type="EMBL" id="MEN3324195.1"/>
    </source>
</evidence>
<feature type="domain" description="AMP-activated protein kinase glycogen-binding" evidence="2">
    <location>
        <begin position="165"/>
        <end position="238"/>
    </location>
</feature>
<dbReference type="EMBL" id="JAZHYP010000004">
    <property type="protein sequence ID" value="MEN3324195.1"/>
    <property type="molecule type" value="Genomic_DNA"/>
</dbReference>
<comment type="caution">
    <text evidence="3">The sequence shown here is derived from an EMBL/GenBank/DDBJ whole genome shotgun (WGS) entry which is preliminary data.</text>
</comment>
<comment type="similarity">
    <text evidence="1">Belongs to the CRP1/MDG1 family.</text>
</comment>
<reference evidence="3 4" key="1">
    <citation type="submission" date="2024-01" db="EMBL/GenBank/DDBJ databases">
        <title>Mariniflexile litorale sp. nov., isolated from the shallow sediments of the Sea of Japan.</title>
        <authorList>
            <person name="Romanenko L."/>
            <person name="Bystritskaya E."/>
            <person name="Isaeva M."/>
        </authorList>
    </citation>
    <scope>NUCLEOTIDE SEQUENCE [LARGE SCALE GENOMIC DNA]</scope>
    <source>
        <strain evidence="3 4">KCTC 32427</strain>
    </source>
</reference>
<evidence type="ECO:0000259" key="2">
    <source>
        <dbReference type="Pfam" id="PF16561"/>
    </source>
</evidence>
<protein>
    <submittedName>
        <fullName evidence="3">Glycogen-binding domain-containing protein</fullName>
    </submittedName>
</protein>
<dbReference type="Proteomes" id="UP001416393">
    <property type="component" value="Unassembled WGS sequence"/>
</dbReference>
<organism evidence="3 4">
    <name type="scientific">Mariniflexile soesokkakense</name>
    <dbReference type="NCBI Taxonomy" id="1343160"/>
    <lineage>
        <taxon>Bacteria</taxon>
        <taxon>Pseudomonadati</taxon>
        <taxon>Bacteroidota</taxon>
        <taxon>Flavobacteriia</taxon>
        <taxon>Flavobacteriales</taxon>
        <taxon>Flavobacteriaceae</taxon>
        <taxon>Mariniflexile</taxon>
    </lineage>
</organism>
<dbReference type="CDD" id="cd02859">
    <property type="entry name" value="E_set_AMPKbeta_like_N"/>
    <property type="match status" value="2"/>
</dbReference>
<keyword evidence="4" id="KW-1185">Reference proteome</keyword>
<dbReference type="InterPro" id="IPR050827">
    <property type="entry name" value="CRP1_MDG1_kinase"/>
</dbReference>
<gene>
    <name evidence="3" type="ORF">VP395_10675</name>
</gene>
<proteinExistence type="inferred from homology"/>
<sequence length="321" mass="37947">MNQIKSHISYWFFVLISFISYAQKEYFKGYKIEGDTVVFSFDARDYSKFTKEFTGQVLDFNDFNIENVVVSGEFNNWSRNNWKMKKINEFKYELKKSIDDFNDEFSWEFKYIINNSYWAEPSTKDANIAKANKDGNRLGVYNLKMYTAYPSENGNANFKLRGFNNAKKVIVAGSFNKWDENLFIMKKVYDGWELNLQIKPGEYEYRFIVDGNWMADPNNIHKKRNEFNEFNSILDIKEYTAFKLRGYTNAKKVVLAGSFNNWNEQDFVMRKTNYGWKYVVPLSGGKHHYKFIVDGVWITDPNNTVKEYDGNGHINSVHMVK</sequence>
<dbReference type="InterPro" id="IPR032640">
    <property type="entry name" value="AMPK1_CBM"/>
</dbReference>
<name>A0ABV0AF68_9FLAO</name>
<evidence type="ECO:0000256" key="1">
    <source>
        <dbReference type="ARBA" id="ARBA00038216"/>
    </source>
</evidence>
<dbReference type="PANTHER" id="PTHR10343:SF81">
    <property type="entry name" value="CRUCIFORM DNA-RECOGNIZING PROTEIN 1-RELATED"/>
    <property type="match status" value="1"/>
</dbReference>
<dbReference type="InterPro" id="IPR013783">
    <property type="entry name" value="Ig-like_fold"/>
</dbReference>
<dbReference type="InterPro" id="IPR014756">
    <property type="entry name" value="Ig_E-set"/>
</dbReference>
<accession>A0ABV0AF68</accession>
<feature type="domain" description="AMP-activated protein kinase glycogen-binding" evidence="2">
    <location>
        <begin position="249"/>
        <end position="320"/>
    </location>
</feature>
<evidence type="ECO:0000313" key="4">
    <source>
        <dbReference type="Proteomes" id="UP001416393"/>
    </source>
</evidence>
<dbReference type="PANTHER" id="PTHR10343">
    <property type="entry name" value="5'-AMP-ACTIVATED PROTEIN KINASE , BETA SUBUNIT"/>
    <property type="match status" value="1"/>
</dbReference>
<dbReference type="SUPFAM" id="SSF81296">
    <property type="entry name" value="E set domains"/>
    <property type="match status" value="3"/>
</dbReference>
<dbReference type="Gene3D" id="2.60.40.10">
    <property type="entry name" value="Immunoglobulins"/>
    <property type="match status" value="3"/>
</dbReference>
<dbReference type="Pfam" id="PF16561">
    <property type="entry name" value="AMPK1_CBM"/>
    <property type="match status" value="2"/>
</dbReference>
<dbReference type="RefSeq" id="WP_346241999.1">
    <property type="nucleotide sequence ID" value="NZ_JAZHYP010000004.1"/>
</dbReference>